<keyword evidence="1" id="KW-0812">Transmembrane</keyword>
<name>A0A5J4TS46_9EUKA</name>
<keyword evidence="1" id="KW-0472">Membrane</keyword>
<proteinExistence type="predicted"/>
<feature type="transmembrane region" description="Helical" evidence="1">
    <location>
        <begin position="89"/>
        <end position="110"/>
    </location>
</feature>
<organism evidence="2 3">
    <name type="scientific">Streblomastix strix</name>
    <dbReference type="NCBI Taxonomy" id="222440"/>
    <lineage>
        <taxon>Eukaryota</taxon>
        <taxon>Metamonada</taxon>
        <taxon>Preaxostyla</taxon>
        <taxon>Oxymonadida</taxon>
        <taxon>Streblomastigidae</taxon>
        <taxon>Streblomastix</taxon>
    </lineage>
</organism>
<dbReference type="Proteomes" id="UP000324800">
    <property type="component" value="Unassembled WGS sequence"/>
</dbReference>
<dbReference type="EMBL" id="SNRW01026515">
    <property type="protein sequence ID" value="KAA6360743.1"/>
    <property type="molecule type" value="Genomic_DNA"/>
</dbReference>
<evidence type="ECO:0000313" key="3">
    <source>
        <dbReference type="Proteomes" id="UP000324800"/>
    </source>
</evidence>
<dbReference type="AlphaFoldDB" id="A0A5J4TS46"/>
<gene>
    <name evidence="2" type="ORF">EZS28_043730</name>
</gene>
<comment type="caution">
    <text evidence="2">The sequence shown here is derived from an EMBL/GenBank/DDBJ whole genome shotgun (WGS) entry which is preliminary data.</text>
</comment>
<reference evidence="2 3" key="1">
    <citation type="submission" date="2019-03" db="EMBL/GenBank/DDBJ databases">
        <title>Single cell metagenomics reveals metabolic interactions within the superorganism composed of flagellate Streblomastix strix and complex community of Bacteroidetes bacteria on its surface.</title>
        <authorList>
            <person name="Treitli S.C."/>
            <person name="Kolisko M."/>
            <person name="Husnik F."/>
            <person name="Keeling P."/>
            <person name="Hampl V."/>
        </authorList>
    </citation>
    <scope>NUCLEOTIDE SEQUENCE [LARGE SCALE GENOMIC DNA]</scope>
    <source>
        <strain evidence="2">ST1C</strain>
    </source>
</reference>
<evidence type="ECO:0000313" key="2">
    <source>
        <dbReference type="EMBL" id="KAA6360743.1"/>
    </source>
</evidence>
<keyword evidence="1" id="KW-1133">Transmembrane helix</keyword>
<accession>A0A5J4TS46</accession>
<sequence length="112" mass="12709">MVTITIIITVGINAPTLYQVNETSNQKVNSGSFMENCTKLEEIIESVVRQRKNQEMVSMNYQMNHLILRVKEMEKSITVTAMMMEEVELLVIGSVAVIIPVVVMIIQFSLLF</sequence>
<evidence type="ECO:0000256" key="1">
    <source>
        <dbReference type="SAM" id="Phobius"/>
    </source>
</evidence>
<protein>
    <submittedName>
        <fullName evidence="2">Uncharacterized protein</fullName>
    </submittedName>
</protein>